<dbReference type="AlphaFoldDB" id="A0AAW0BJJ8"/>
<evidence type="ECO:0000256" key="1">
    <source>
        <dbReference type="SAM" id="MobiDB-lite"/>
    </source>
</evidence>
<proteinExistence type="predicted"/>
<comment type="caution">
    <text evidence="2">The sequence shown here is derived from an EMBL/GenBank/DDBJ whole genome shotgun (WGS) entry which is preliminary data.</text>
</comment>
<reference evidence="2 3" key="1">
    <citation type="submission" date="2024-01" db="EMBL/GenBank/DDBJ databases">
        <title>A draft genome for a cacao thread blight-causing isolate of Paramarasmius palmivorus.</title>
        <authorList>
            <person name="Baruah I.K."/>
            <person name="Bukari Y."/>
            <person name="Amoako-Attah I."/>
            <person name="Meinhardt L.W."/>
            <person name="Bailey B.A."/>
            <person name="Cohen S.P."/>
        </authorList>
    </citation>
    <scope>NUCLEOTIDE SEQUENCE [LARGE SCALE GENOMIC DNA]</scope>
    <source>
        <strain evidence="2 3">GH-12</strain>
    </source>
</reference>
<feature type="region of interest" description="Disordered" evidence="1">
    <location>
        <begin position="177"/>
        <end position="200"/>
    </location>
</feature>
<evidence type="ECO:0000313" key="2">
    <source>
        <dbReference type="EMBL" id="KAK7026709.1"/>
    </source>
</evidence>
<dbReference type="EMBL" id="JAYKXP010000101">
    <property type="protein sequence ID" value="KAK7026709.1"/>
    <property type="molecule type" value="Genomic_DNA"/>
</dbReference>
<evidence type="ECO:0000313" key="3">
    <source>
        <dbReference type="Proteomes" id="UP001383192"/>
    </source>
</evidence>
<name>A0AAW0BJJ8_9AGAR</name>
<accession>A0AAW0BJJ8</accession>
<keyword evidence="3" id="KW-1185">Reference proteome</keyword>
<sequence length="200" mass="22396">MEPTLCDTFALPISPPKPMVVPMYATPEKPRPIRILSLHHNLPATPRYHPYSLVRRRTRLGKASGSISYVSDSPPPRTGVPRNDTKESCIHEVQPAGFTLSSSGWCPTLIRDLRIQTKAVIRKFLIIGVRLGDQDPKALEQAREVLLQKFPAFINHKDCWGIDAALRDQLKSLKDTQNARARRAGMETEASIEHSDSSTH</sequence>
<gene>
    <name evidence="2" type="ORF">VNI00_015482</name>
</gene>
<organism evidence="2 3">
    <name type="scientific">Paramarasmius palmivorus</name>
    <dbReference type="NCBI Taxonomy" id="297713"/>
    <lineage>
        <taxon>Eukaryota</taxon>
        <taxon>Fungi</taxon>
        <taxon>Dikarya</taxon>
        <taxon>Basidiomycota</taxon>
        <taxon>Agaricomycotina</taxon>
        <taxon>Agaricomycetes</taxon>
        <taxon>Agaricomycetidae</taxon>
        <taxon>Agaricales</taxon>
        <taxon>Marasmiineae</taxon>
        <taxon>Marasmiaceae</taxon>
        <taxon>Paramarasmius</taxon>
    </lineage>
</organism>
<feature type="compositionally biased region" description="Basic and acidic residues" evidence="1">
    <location>
        <begin position="191"/>
        <end position="200"/>
    </location>
</feature>
<dbReference type="Proteomes" id="UP001383192">
    <property type="component" value="Unassembled WGS sequence"/>
</dbReference>
<protein>
    <submittedName>
        <fullName evidence="2">Uncharacterized protein</fullName>
    </submittedName>
</protein>